<feature type="transmembrane region" description="Helical" evidence="1">
    <location>
        <begin position="93"/>
        <end position="114"/>
    </location>
</feature>
<comment type="caution">
    <text evidence="2">The sequence shown here is derived from an EMBL/GenBank/DDBJ whole genome shotgun (WGS) entry which is preliminary data.</text>
</comment>
<feature type="transmembrane region" description="Helical" evidence="1">
    <location>
        <begin position="263"/>
        <end position="286"/>
    </location>
</feature>
<feature type="transmembrane region" description="Helical" evidence="1">
    <location>
        <begin position="70"/>
        <end position="87"/>
    </location>
</feature>
<keyword evidence="3" id="KW-1185">Reference proteome</keyword>
<evidence type="ECO:0000313" key="3">
    <source>
        <dbReference type="Proteomes" id="UP000649617"/>
    </source>
</evidence>
<evidence type="ECO:0000256" key="1">
    <source>
        <dbReference type="SAM" id="Phobius"/>
    </source>
</evidence>
<dbReference type="AlphaFoldDB" id="A0A812M6B3"/>
<protein>
    <submittedName>
        <fullName evidence="2">Uncharacterized protein</fullName>
    </submittedName>
</protein>
<gene>
    <name evidence="2" type="ORF">SPIL2461_LOCUS5174</name>
</gene>
<accession>A0A812M6B3</accession>
<keyword evidence="1" id="KW-1133">Transmembrane helix</keyword>
<feature type="transmembrane region" description="Helical" evidence="1">
    <location>
        <begin position="32"/>
        <end position="58"/>
    </location>
</feature>
<dbReference type="EMBL" id="CAJNIZ010007213">
    <property type="protein sequence ID" value="CAE7256081.1"/>
    <property type="molecule type" value="Genomic_DNA"/>
</dbReference>
<organism evidence="2 3">
    <name type="scientific">Symbiodinium pilosum</name>
    <name type="common">Dinoflagellate</name>
    <dbReference type="NCBI Taxonomy" id="2952"/>
    <lineage>
        <taxon>Eukaryota</taxon>
        <taxon>Sar</taxon>
        <taxon>Alveolata</taxon>
        <taxon>Dinophyceae</taxon>
        <taxon>Suessiales</taxon>
        <taxon>Symbiodiniaceae</taxon>
        <taxon>Symbiodinium</taxon>
    </lineage>
</organism>
<feature type="transmembrane region" description="Helical" evidence="1">
    <location>
        <begin position="298"/>
        <end position="321"/>
    </location>
</feature>
<name>A0A812M6B3_SYMPI</name>
<keyword evidence="1" id="KW-0812">Transmembrane</keyword>
<proteinExistence type="predicted"/>
<sequence>MTSFQAFFLDRRRSLARSPALHSLPSTREPGILIAFGLVSRVLANFFLLAASAGVSLTHNGSGSIFKDDTLLLYTFFGSGVQFRLGGSLYCEIMWFFMSMVAALMCHGILILVWMTPILAEHRRKLLLAAVILGRFALSELETTGNTMLVLNNEVPLPLGLTQALGLSLQTGGYVSWFSSISTLLAALLLIKLLPREVREKDWAGGNAPLSLKVVQGLAAVVMIAGVCVWWFCDFLHAVTGGLAGALIDPASYSASQLGQSDAAMRAMIIVTALVCPIGHVAAFFLAMSGKAPCTARVIAGLSATFCLLDLFAIGLLASFLEGVGGFAFSAIHGLAPQICDFSEQSLDEACLTIKTRALPLGTGGLLAATAAWGVLCSIQVFGIGQGGVASTRACAGRTVQSVSTDGRLHVGSPER</sequence>
<keyword evidence="1" id="KW-0472">Membrane</keyword>
<feature type="transmembrane region" description="Helical" evidence="1">
    <location>
        <begin position="171"/>
        <end position="191"/>
    </location>
</feature>
<reference evidence="2" key="1">
    <citation type="submission" date="2021-02" db="EMBL/GenBank/DDBJ databases">
        <authorList>
            <person name="Dougan E. K."/>
            <person name="Rhodes N."/>
            <person name="Thang M."/>
            <person name="Chan C."/>
        </authorList>
    </citation>
    <scope>NUCLEOTIDE SEQUENCE</scope>
</reference>
<dbReference type="Proteomes" id="UP000649617">
    <property type="component" value="Unassembled WGS sequence"/>
</dbReference>
<feature type="transmembrane region" description="Helical" evidence="1">
    <location>
        <begin position="212"/>
        <end position="232"/>
    </location>
</feature>
<evidence type="ECO:0000313" key="2">
    <source>
        <dbReference type="EMBL" id="CAE7256081.1"/>
    </source>
</evidence>